<name>A0A1D9I1J9_9BURK</name>
<protein>
    <submittedName>
        <fullName evidence="2">Phage portal protein</fullName>
    </submittedName>
</protein>
<dbReference type="EMBL" id="CP017754">
    <property type="protein sequence ID" value="AOZ05958.1"/>
    <property type="molecule type" value="Genomic_DNA"/>
</dbReference>
<accession>A0A1D9I1J9</accession>
<feature type="region of interest" description="Disordered" evidence="1">
    <location>
        <begin position="464"/>
        <end position="530"/>
    </location>
</feature>
<organism evidence="2 3">
    <name type="scientific">Cupriavidus malaysiensis</name>
    <dbReference type="NCBI Taxonomy" id="367825"/>
    <lineage>
        <taxon>Bacteria</taxon>
        <taxon>Pseudomonadati</taxon>
        <taxon>Pseudomonadota</taxon>
        <taxon>Betaproteobacteria</taxon>
        <taxon>Burkholderiales</taxon>
        <taxon>Burkholderiaceae</taxon>
        <taxon>Cupriavidus</taxon>
    </lineage>
</organism>
<dbReference type="NCBIfam" id="TIGR01539">
    <property type="entry name" value="portal_lambda"/>
    <property type="match status" value="1"/>
</dbReference>
<reference evidence="2 3" key="1">
    <citation type="submission" date="2016-10" db="EMBL/GenBank/DDBJ databases">
        <title>Complete genome sequences of three Cupriavidus strains isolated from various Malaysian environments.</title>
        <authorList>
            <person name="Abdullah A.A.-A."/>
            <person name="Shafie N.A.H."/>
            <person name="Lau N.S."/>
        </authorList>
    </citation>
    <scope>NUCLEOTIDE SEQUENCE [LARGE SCALE GENOMIC DNA]</scope>
    <source>
        <strain evidence="2 3">USMAA1020</strain>
    </source>
</reference>
<evidence type="ECO:0000313" key="2">
    <source>
        <dbReference type="EMBL" id="AOZ05958.1"/>
    </source>
</evidence>
<dbReference type="Proteomes" id="UP000177515">
    <property type="component" value="Chromosome 1"/>
</dbReference>
<evidence type="ECO:0000313" key="3">
    <source>
        <dbReference type="Proteomes" id="UP000177515"/>
    </source>
</evidence>
<dbReference type="Pfam" id="PF05136">
    <property type="entry name" value="Phage_portal_2"/>
    <property type="match status" value="1"/>
</dbReference>
<dbReference type="InterPro" id="IPR006429">
    <property type="entry name" value="Phage_lambda_portal"/>
</dbReference>
<evidence type="ECO:0000256" key="1">
    <source>
        <dbReference type="SAM" id="MobiDB-lite"/>
    </source>
</evidence>
<gene>
    <name evidence="2" type="ORF">BKK80_09050</name>
</gene>
<sequence length="530" mass="58647">MDRLIGHFAPARGLRRMAARAHYDRAREIARGFDGASLRGPRGAGRQPGGGSGNAELVPALARLRNRSRDLVRNNGYIKRALNVLVQNAISSTGIVPKYENPAHGALWSRWARQCDAGEQLNLAGIQAQLARAAWESGEVLLRFEYCPPEAGLEVPLQLRVLEADHLDTSRTGPVDGGFCIAGVQFNLKGKRTGYWLFDHHPGEVEAVPRSWVSRFVPAADIIHLYRVIDRPGTVRGLPHFAVSIWRARDLGEYQEAELVRKKIEACFAAFVWMEGDGFQGVGAGGITPVPGGGAGRQPPRLEGMQPGSINYLRAGERVEFASPAASEGYEEHVRVDLRAIAAGSDITYEQLTGDYSQVNFTSGRMGKIEFRAMVEQFQWLEFIPMVMERIAERFALAAYLAGKLPRPGLRPDDWTAPRIPLLDPYREAQGYAVMVEQGFMSRHEVVRELGYIPLQVDEEIETDPLRNALGGRARDASDADADDGDRKPNKASEKERARPPAKRKRSLGNLPNDDQPTPERPSRAFFLGE</sequence>
<feature type="compositionally biased region" description="Basic and acidic residues" evidence="1">
    <location>
        <begin position="485"/>
        <end position="499"/>
    </location>
</feature>
<proteinExistence type="predicted"/>
<keyword evidence="3" id="KW-1185">Reference proteome</keyword>